<proteinExistence type="predicted"/>
<dbReference type="Proteomes" id="UP000245207">
    <property type="component" value="Unassembled WGS sequence"/>
</dbReference>
<evidence type="ECO:0000313" key="4">
    <source>
        <dbReference type="EMBL" id="PWA46707.1"/>
    </source>
</evidence>
<accession>A0A2U1LCH0</accession>
<feature type="compositionally biased region" description="Basic and acidic residues" evidence="2">
    <location>
        <begin position="95"/>
        <end position="128"/>
    </location>
</feature>
<evidence type="ECO:0000256" key="2">
    <source>
        <dbReference type="SAM" id="MobiDB-lite"/>
    </source>
</evidence>
<feature type="compositionally biased region" description="Basic and acidic residues" evidence="2">
    <location>
        <begin position="1"/>
        <end position="23"/>
    </location>
</feature>
<dbReference type="AlphaFoldDB" id="A0A2U1LCH0"/>
<comment type="subcellular location">
    <subcellularLocation>
        <location evidence="1">Membrane</location>
        <topology evidence="1">Peripheral membrane protein</topology>
    </subcellularLocation>
</comment>
<keyword evidence="5" id="KW-1185">Reference proteome</keyword>
<dbReference type="CDD" id="cd00371">
    <property type="entry name" value="HMA"/>
    <property type="match status" value="2"/>
</dbReference>
<dbReference type="GO" id="GO:0046872">
    <property type="term" value="F:metal ion binding"/>
    <property type="evidence" value="ECO:0007669"/>
    <property type="project" value="InterPro"/>
</dbReference>
<comment type="caution">
    <text evidence="4">The sequence shown here is derived from an EMBL/GenBank/DDBJ whole genome shotgun (WGS) entry which is preliminary data.</text>
</comment>
<evidence type="ECO:0000313" key="5">
    <source>
        <dbReference type="Proteomes" id="UP000245207"/>
    </source>
</evidence>
<dbReference type="Pfam" id="PF00403">
    <property type="entry name" value="HMA"/>
    <property type="match status" value="2"/>
</dbReference>
<feature type="region of interest" description="Disordered" evidence="2">
    <location>
        <begin position="221"/>
        <end position="251"/>
    </location>
</feature>
<evidence type="ECO:0000259" key="3">
    <source>
        <dbReference type="PROSITE" id="PS50846"/>
    </source>
</evidence>
<dbReference type="OrthoDB" id="773760at2759"/>
<evidence type="ECO:0000256" key="1">
    <source>
        <dbReference type="ARBA" id="ARBA00004170"/>
    </source>
</evidence>
<dbReference type="InterPro" id="IPR006121">
    <property type="entry name" value="HMA_dom"/>
</dbReference>
<protein>
    <submittedName>
        <fullName evidence="4">Heavy metal-associated domain, HMA</fullName>
    </submittedName>
</protein>
<sequence length="343" mass="38166">MGAKDDKKNDASKNKDDKKKTDGESPAVVFKLDLHCEGCAKKVKSSIRHFEGVESVNVDMAGNKIMVTGKVDPARVKERIEKKTKKNVEIVTPQVKKEDKKPDEKSPEKKSDDKKADDKKADANKPKEVQSSTVVLKIPLHCEGCIHKIKRTMSKFKGVESVIPDASKDLVLVKGTMNVNELVPYLKQKFKRAVDVVLPKKDEKSDEKKDVKKEVKFEGVDKKEKASNGGDGEKKKDGGGEKKKDEVKADASKSVEVVNKMEYYGQNPFTYTMPAYNQSYYNQDYGISTSNHGYANAGYANYGYAMQYSNGPPPPPPMYMQDSRGLNTGMFNDEDPNAACSIM</sequence>
<dbReference type="PANTHER" id="PTHR46413">
    <property type="entry name" value="HEAVY METAL-ASSOCIATED ISOPRENYLATED PLANT PROTEIN 6"/>
    <property type="match status" value="1"/>
</dbReference>
<dbReference type="EMBL" id="PKPP01010145">
    <property type="protein sequence ID" value="PWA46707.1"/>
    <property type="molecule type" value="Genomic_DNA"/>
</dbReference>
<feature type="region of interest" description="Disordered" evidence="2">
    <location>
        <begin position="85"/>
        <end position="132"/>
    </location>
</feature>
<dbReference type="Gene3D" id="3.30.70.100">
    <property type="match status" value="2"/>
</dbReference>
<feature type="domain" description="HMA" evidence="3">
    <location>
        <begin position="25"/>
        <end position="88"/>
    </location>
</feature>
<name>A0A2U1LCH0_ARTAN</name>
<dbReference type="PANTHER" id="PTHR46413:SF23">
    <property type="entry name" value="HEAVY METAL-ASSOCIATED DOMAIN, HMA, HEAVY METAL-ASSOCIATED DOMAIN SUPERFAMILY"/>
    <property type="match status" value="1"/>
</dbReference>
<dbReference type="InterPro" id="IPR036163">
    <property type="entry name" value="HMA_dom_sf"/>
</dbReference>
<dbReference type="STRING" id="35608.A0A2U1LCH0"/>
<organism evidence="4 5">
    <name type="scientific">Artemisia annua</name>
    <name type="common">Sweet wormwood</name>
    <dbReference type="NCBI Taxonomy" id="35608"/>
    <lineage>
        <taxon>Eukaryota</taxon>
        <taxon>Viridiplantae</taxon>
        <taxon>Streptophyta</taxon>
        <taxon>Embryophyta</taxon>
        <taxon>Tracheophyta</taxon>
        <taxon>Spermatophyta</taxon>
        <taxon>Magnoliopsida</taxon>
        <taxon>eudicotyledons</taxon>
        <taxon>Gunneridae</taxon>
        <taxon>Pentapetalae</taxon>
        <taxon>asterids</taxon>
        <taxon>campanulids</taxon>
        <taxon>Asterales</taxon>
        <taxon>Asteraceae</taxon>
        <taxon>Asteroideae</taxon>
        <taxon>Anthemideae</taxon>
        <taxon>Artemisiinae</taxon>
        <taxon>Artemisia</taxon>
    </lineage>
</organism>
<reference evidence="4 5" key="1">
    <citation type="journal article" date="2018" name="Mol. Plant">
        <title>The genome of Artemisia annua provides insight into the evolution of Asteraceae family and artemisinin biosynthesis.</title>
        <authorList>
            <person name="Shen Q."/>
            <person name="Zhang L."/>
            <person name="Liao Z."/>
            <person name="Wang S."/>
            <person name="Yan T."/>
            <person name="Shi P."/>
            <person name="Liu M."/>
            <person name="Fu X."/>
            <person name="Pan Q."/>
            <person name="Wang Y."/>
            <person name="Lv Z."/>
            <person name="Lu X."/>
            <person name="Zhang F."/>
            <person name="Jiang W."/>
            <person name="Ma Y."/>
            <person name="Chen M."/>
            <person name="Hao X."/>
            <person name="Li L."/>
            <person name="Tang Y."/>
            <person name="Lv G."/>
            <person name="Zhou Y."/>
            <person name="Sun X."/>
            <person name="Brodelius P.E."/>
            <person name="Rose J.K.C."/>
            <person name="Tang K."/>
        </authorList>
    </citation>
    <scope>NUCLEOTIDE SEQUENCE [LARGE SCALE GENOMIC DNA]</scope>
    <source>
        <strain evidence="5">cv. Huhao1</strain>
        <tissue evidence="4">Leaf</tissue>
    </source>
</reference>
<feature type="region of interest" description="Disordered" evidence="2">
    <location>
        <begin position="1"/>
        <end position="27"/>
    </location>
</feature>
<dbReference type="InterPro" id="IPR044594">
    <property type="entry name" value="HIPP01/3/5/6"/>
</dbReference>
<dbReference type="SUPFAM" id="SSF55008">
    <property type="entry name" value="HMA, heavy metal-associated domain"/>
    <property type="match status" value="2"/>
</dbReference>
<dbReference type="GO" id="GO:0016020">
    <property type="term" value="C:membrane"/>
    <property type="evidence" value="ECO:0007669"/>
    <property type="project" value="UniProtKB-SubCell"/>
</dbReference>
<dbReference type="GO" id="GO:0009626">
    <property type="term" value="P:plant-type hypersensitive response"/>
    <property type="evidence" value="ECO:0007669"/>
    <property type="project" value="UniProtKB-KW"/>
</dbReference>
<gene>
    <name evidence="4" type="ORF">CTI12_AA506260</name>
</gene>
<dbReference type="PROSITE" id="PS50846">
    <property type="entry name" value="HMA_2"/>
    <property type="match status" value="2"/>
</dbReference>
<feature type="domain" description="HMA" evidence="3">
    <location>
        <begin position="131"/>
        <end position="194"/>
    </location>
</feature>